<dbReference type="PROSITE" id="PS00624">
    <property type="entry name" value="GMC_OXRED_2"/>
    <property type="match status" value="1"/>
</dbReference>
<dbReference type="GO" id="GO:0050660">
    <property type="term" value="F:flavin adenine dinucleotide binding"/>
    <property type="evidence" value="ECO:0007669"/>
    <property type="project" value="InterPro"/>
</dbReference>
<proteinExistence type="inferred from homology"/>
<feature type="domain" description="Glucose-methanol-choline oxidoreductase N-terminal" evidence="5">
    <location>
        <begin position="95"/>
        <end position="118"/>
    </location>
</feature>
<dbReference type="AlphaFoldDB" id="A0A162LCZ8"/>
<feature type="domain" description="Glucose-methanol-choline oxidoreductase N-terminal" evidence="6">
    <location>
        <begin position="273"/>
        <end position="287"/>
    </location>
</feature>
<evidence type="ECO:0000256" key="2">
    <source>
        <dbReference type="PIRSR" id="PIRSR000137-1"/>
    </source>
</evidence>
<evidence type="ECO:0000256" key="1">
    <source>
        <dbReference type="ARBA" id="ARBA00010790"/>
    </source>
</evidence>
<evidence type="ECO:0000259" key="6">
    <source>
        <dbReference type="PROSITE" id="PS00624"/>
    </source>
</evidence>
<dbReference type="InterPro" id="IPR036188">
    <property type="entry name" value="FAD/NAD-bd_sf"/>
</dbReference>
<dbReference type="GeneID" id="30019511"/>
<keyword evidence="8" id="KW-1185">Reference proteome</keyword>
<sequence length="566" mass="61014">MLGMWRDKNDIGSPGLLWDYIFVGGGLSASVTSNRLLRHDPALRILVVEAGADASNDQSIVYPNSTNLIGGEYDWKYKTVPQVHLDGRQIDLPCGKGLGGGTVINSGGWSRGARRDYDLWAETVGEHRWSYDGLLPYFRETERVANASVNPEQHGTQGPVSVQGVVSTNREYPLREKVLDSWKAIGIDMLPCLDGNAGEPNGVGDLFENRHEGRRQIASVVYPLDGISVLTDTLVAKVLLEPDADADRPQRAVGIQLGNGTEVRGREVILSAGAVRTPQILMLSGIGPPSELAKHGIIAKVDAPDVGRHLADHGLFRVMWKLKDPSAGHALGSDNPLFSETRHGWGTPSDFLVSAGVSDKDGLARAIEEDEGCKPDPETHPLLSQDRTFNEYILLYAGLPDGSTISTARINLLPTSRGTVKLASADVKDAPLIDPNYHATAVDRFVARDGMRRLLALTEGQTPLGRDVLAGDAGAPGFDKVFTTDSTDEYIEKRFAAGLGSTYHPMGTAAMGKVVDAELRVKGVAGLRVVDTSVFPVAITAHLQVATYAMANLAADIIYEERKCRN</sequence>
<dbReference type="SUPFAM" id="SSF51905">
    <property type="entry name" value="FAD/NAD(P)-binding domain"/>
    <property type="match status" value="1"/>
</dbReference>
<dbReference type="RefSeq" id="XP_018705714.1">
    <property type="nucleotide sequence ID" value="XM_018846825.1"/>
</dbReference>
<dbReference type="PIRSF" id="PIRSF000137">
    <property type="entry name" value="Alcohol_oxidase"/>
    <property type="match status" value="1"/>
</dbReference>
<dbReference type="STRING" id="1081104.A0A162LCZ8"/>
<name>A0A162LCZ8_CORFA</name>
<comment type="cofactor">
    <cofactor evidence="3">
        <name>FAD</name>
        <dbReference type="ChEBI" id="CHEBI:57692"/>
    </cofactor>
</comment>
<dbReference type="Gene3D" id="3.30.560.10">
    <property type="entry name" value="Glucose Oxidase, domain 3"/>
    <property type="match status" value="1"/>
</dbReference>
<organism evidence="7 8">
    <name type="scientific">Cordyceps fumosorosea (strain ARSEF 2679)</name>
    <name type="common">Isaria fumosorosea</name>
    <dbReference type="NCBI Taxonomy" id="1081104"/>
    <lineage>
        <taxon>Eukaryota</taxon>
        <taxon>Fungi</taxon>
        <taxon>Dikarya</taxon>
        <taxon>Ascomycota</taxon>
        <taxon>Pezizomycotina</taxon>
        <taxon>Sordariomycetes</taxon>
        <taxon>Hypocreomycetidae</taxon>
        <taxon>Hypocreales</taxon>
        <taxon>Cordycipitaceae</taxon>
        <taxon>Cordyceps</taxon>
    </lineage>
</organism>
<dbReference type="Proteomes" id="UP000076744">
    <property type="component" value="Unassembled WGS sequence"/>
</dbReference>
<comment type="caution">
    <text evidence="7">The sequence shown here is derived from an EMBL/GenBank/DDBJ whole genome shotgun (WGS) entry which is preliminary data.</text>
</comment>
<reference evidence="7 8" key="1">
    <citation type="journal article" date="2016" name="Genome Biol. Evol.">
        <title>Divergent and convergent evolution of fungal pathogenicity.</title>
        <authorList>
            <person name="Shang Y."/>
            <person name="Xiao G."/>
            <person name="Zheng P."/>
            <person name="Cen K."/>
            <person name="Zhan S."/>
            <person name="Wang C."/>
        </authorList>
    </citation>
    <scope>NUCLEOTIDE SEQUENCE [LARGE SCALE GENOMIC DNA]</scope>
    <source>
        <strain evidence="7 8">ARSEF 2679</strain>
    </source>
</reference>
<evidence type="ECO:0000313" key="7">
    <source>
        <dbReference type="EMBL" id="OAA68844.1"/>
    </source>
</evidence>
<keyword evidence="3 4" id="KW-0274">FAD</keyword>
<dbReference type="PANTHER" id="PTHR11552:SF123">
    <property type="entry name" value="GMC OXIDOREDUCTASE (AFU_ORTHOLOGUE AFUA_2G01770)-RELATED"/>
    <property type="match status" value="1"/>
</dbReference>
<dbReference type="PANTHER" id="PTHR11552">
    <property type="entry name" value="GLUCOSE-METHANOL-CHOLINE GMC OXIDOREDUCTASE"/>
    <property type="match status" value="1"/>
</dbReference>
<protein>
    <submittedName>
        <fullName evidence="7">Glucose-methanol-choline oxidoreductase</fullName>
    </submittedName>
</protein>
<keyword evidence="4" id="KW-0285">Flavoprotein</keyword>
<dbReference type="EMBL" id="AZHB01000006">
    <property type="protein sequence ID" value="OAA68844.1"/>
    <property type="molecule type" value="Genomic_DNA"/>
</dbReference>
<dbReference type="GO" id="GO:0016614">
    <property type="term" value="F:oxidoreductase activity, acting on CH-OH group of donors"/>
    <property type="evidence" value="ECO:0007669"/>
    <property type="project" value="InterPro"/>
</dbReference>
<feature type="active site" description="Proton acceptor" evidence="2">
    <location>
        <position position="542"/>
    </location>
</feature>
<dbReference type="InterPro" id="IPR007867">
    <property type="entry name" value="GMC_OxRtase_C"/>
</dbReference>
<evidence type="ECO:0000313" key="8">
    <source>
        <dbReference type="Proteomes" id="UP000076744"/>
    </source>
</evidence>
<evidence type="ECO:0000259" key="5">
    <source>
        <dbReference type="PROSITE" id="PS00623"/>
    </source>
</evidence>
<comment type="similarity">
    <text evidence="1 4">Belongs to the GMC oxidoreductase family.</text>
</comment>
<gene>
    <name evidence="7" type="ORF">ISF_03219</name>
</gene>
<dbReference type="InterPro" id="IPR012132">
    <property type="entry name" value="GMC_OxRdtase"/>
</dbReference>
<dbReference type="PROSITE" id="PS00623">
    <property type="entry name" value="GMC_OXRED_1"/>
    <property type="match status" value="1"/>
</dbReference>
<evidence type="ECO:0000256" key="4">
    <source>
        <dbReference type="RuleBase" id="RU003968"/>
    </source>
</evidence>
<dbReference type="Pfam" id="PF05199">
    <property type="entry name" value="GMC_oxred_C"/>
    <property type="match status" value="1"/>
</dbReference>
<dbReference type="OrthoDB" id="269227at2759"/>
<feature type="active site" description="Proton donor" evidence="2">
    <location>
        <position position="504"/>
    </location>
</feature>
<accession>A0A162LCZ8</accession>
<evidence type="ECO:0000256" key="3">
    <source>
        <dbReference type="PIRSR" id="PIRSR000137-2"/>
    </source>
</evidence>
<dbReference type="Gene3D" id="3.50.50.60">
    <property type="entry name" value="FAD/NAD(P)-binding domain"/>
    <property type="match status" value="1"/>
</dbReference>
<dbReference type="Pfam" id="PF00732">
    <property type="entry name" value="GMC_oxred_N"/>
    <property type="match status" value="1"/>
</dbReference>
<dbReference type="InterPro" id="IPR000172">
    <property type="entry name" value="GMC_OxRdtase_N"/>
</dbReference>
<feature type="binding site" evidence="3">
    <location>
        <position position="235"/>
    </location>
    <ligand>
        <name>FAD</name>
        <dbReference type="ChEBI" id="CHEBI:57692"/>
    </ligand>
</feature>
<dbReference type="SUPFAM" id="SSF54373">
    <property type="entry name" value="FAD-linked reductases, C-terminal domain"/>
    <property type="match status" value="1"/>
</dbReference>